<keyword evidence="2" id="KW-1185">Reference proteome</keyword>
<dbReference type="EMBL" id="CP020475">
    <property type="protein sequence ID" value="ARE85549.1"/>
    <property type="molecule type" value="Genomic_DNA"/>
</dbReference>
<organism evidence="1 2">
    <name type="scientific">Roseovarius mucosus</name>
    <dbReference type="NCBI Taxonomy" id="215743"/>
    <lineage>
        <taxon>Bacteria</taxon>
        <taxon>Pseudomonadati</taxon>
        <taxon>Pseudomonadota</taxon>
        <taxon>Alphaproteobacteria</taxon>
        <taxon>Rhodobacterales</taxon>
        <taxon>Roseobacteraceae</taxon>
        <taxon>Roseovarius</taxon>
    </lineage>
</organism>
<keyword evidence="1" id="KW-0614">Plasmid</keyword>
<dbReference type="RefSeq" id="WP_237183602.1">
    <property type="nucleotide sequence ID" value="NZ_CP020475.1"/>
</dbReference>
<dbReference type="Proteomes" id="UP000192273">
    <property type="component" value="Plasmid pSMR3-1"/>
</dbReference>
<proteinExistence type="predicted"/>
<geneLocation type="plasmid" evidence="2">
    <name>psmr3-1</name>
</geneLocation>
<sequence>MAVRSGTVPWFESFDVEVEVEDLLTHIERCTGFALPAQQRAVIMSHATAKLDKNRQAYLEAKAAGKPVSTSRRAYLTDLQDTIFMAIPEEDLARMLLREQVLNDPSFYADAMHRAAGISEDELFMALSSSLKDMTVQDARAFVSKLWHGTIDDNARKYAEALKRPEREPQPVRPGNTV</sequence>
<evidence type="ECO:0000313" key="1">
    <source>
        <dbReference type="EMBL" id="ARE85549.1"/>
    </source>
</evidence>
<dbReference type="KEGG" id="rmm:ROSMUCSMR3_04106"/>
<accession>A0A1V0RUX3</accession>
<reference evidence="1 2" key="1">
    <citation type="submission" date="2017-03" db="EMBL/GenBank/DDBJ databases">
        <title>Genome Sequence of Roseovarius mucosus strain SMR3 Isolated from a culture of the Diatom Skeletonema marinoi.</title>
        <authorList>
            <person name="Topel M."/>
            <person name="Pinder M."/>
            <person name="Johansson O.N."/>
            <person name="Kourtchenko O."/>
            <person name="Godhe A."/>
            <person name="Clarke A.K."/>
        </authorList>
    </citation>
    <scope>NUCLEOTIDE SEQUENCE [LARGE SCALE GENOMIC DNA]</scope>
    <source>
        <strain evidence="1 2">SMR3</strain>
        <plasmid evidence="2">psmr3-1</plasmid>
    </source>
</reference>
<evidence type="ECO:0000313" key="2">
    <source>
        <dbReference type="Proteomes" id="UP000192273"/>
    </source>
</evidence>
<name>A0A1V0RUX3_9RHOB</name>
<dbReference type="AlphaFoldDB" id="A0A1V0RUX3"/>
<gene>
    <name evidence="1" type="ORF">ROSMUCSMR3_04106</name>
</gene>
<protein>
    <submittedName>
        <fullName evidence="1">Uncharacterized protein</fullName>
    </submittedName>
</protein>